<organism evidence="1 2">
    <name type="scientific">Paxillus rubicundulus Ve08.2h10</name>
    <dbReference type="NCBI Taxonomy" id="930991"/>
    <lineage>
        <taxon>Eukaryota</taxon>
        <taxon>Fungi</taxon>
        <taxon>Dikarya</taxon>
        <taxon>Basidiomycota</taxon>
        <taxon>Agaricomycotina</taxon>
        <taxon>Agaricomycetes</taxon>
        <taxon>Agaricomycetidae</taxon>
        <taxon>Boletales</taxon>
        <taxon>Paxilineae</taxon>
        <taxon>Paxillaceae</taxon>
        <taxon>Paxillus</taxon>
    </lineage>
</organism>
<dbReference type="HOGENOM" id="CLU_2886463_0_0_1"/>
<keyword evidence="2" id="KW-1185">Reference proteome</keyword>
<reference evidence="2" key="2">
    <citation type="submission" date="2015-01" db="EMBL/GenBank/DDBJ databases">
        <title>Evolutionary Origins and Diversification of the Mycorrhizal Mutualists.</title>
        <authorList>
            <consortium name="DOE Joint Genome Institute"/>
            <consortium name="Mycorrhizal Genomics Consortium"/>
            <person name="Kohler A."/>
            <person name="Kuo A."/>
            <person name="Nagy L.G."/>
            <person name="Floudas D."/>
            <person name="Copeland A."/>
            <person name="Barry K.W."/>
            <person name="Cichocki N."/>
            <person name="Veneault-Fourrey C."/>
            <person name="LaButti K."/>
            <person name="Lindquist E.A."/>
            <person name="Lipzen A."/>
            <person name="Lundell T."/>
            <person name="Morin E."/>
            <person name="Murat C."/>
            <person name="Riley R."/>
            <person name="Ohm R."/>
            <person name="Sun H."/>
            <person name="Tunlid A."/>
            <person name="Henrissat B."/>
            <person name="Grigoriev I.V."/>
            <person name="Hibbett D.S."/>
            <person name="Martin F."/>
        </authorList>
    </citation>
    <scope>NUCLEOTIDE SEQUENCE [LARGE SCALE GENOMIC DNA]</scope>
    <source>
        <strain evidence="2">Ve08.2h10</strain>
    </source>
</reference>
<evidence type="ECO:0000313" key="1">
    <source>
        <dbReference type="EMBL" id="KIL00848.1"/>
    </source>
</evidence>
<evidence type="ECO:0000313" key="2">
    <source>
        <dbReference type="Proteomes" id="UP000054538"/>
    </source>
</evidence>
<name>A0A0D0DP93_9AGAM</name>
<accession>A0A0D0DP93</accession>
<protein>
    <submittedName>
        <fullName evidence="1">Uncharacterized protein</fullName>
    </submittedName>
</protein>
<dbReference type="EMBL" id="KN824825">
    <property type="protein sequence ID" value="KIL00848.1"/>
    <property type="molecule type" value="Genomic_DNA"/>
</dbReference>
<reference evidence="1 2" key="1">
    <citation type="submission" date="2014-04" db="EMBL/GenBank/DDBJ databases">
        <authorList>
            <consortium name="DOE Joint Genome Institute"/>
            <person name="Kuo A."/>
            <person name="Kohler A."/>
            <person name="Jargeat P."/>
            <person name="Nagy L.G."/>
            <person name="Floudas D."/>
            <person name="Copeland A."/>
            <person name="Barry K.W."/>
            <person name="Cichocki N."/>
            <person name="Veneault-Fourrey C."/>
            <person name="LaButti K."/>
            <person name="Lindquist E.A."/>
            <person name="Lipzen A."/>
            <person name="Lundell T."/>
            <person name="Morin E."/>
            <person name="Murat C."/>
            <person name="Sun H."/>
            <person name="Tunlid A."/>
            <person name="Henrissat B."/>
            <person name="Grigoriev I.V."/>
            <person name="Hibbett D.S."/>
            <person name="Martin F."/>
            <person name="Nordberg H.P."/>
            <person name="Cantor M.N."/>
            <person name="Hua S.X."/>
        </authorList>
    </citation>
    <scope>NUCLEOTIDE SEQUENCE [LARGE SCALE GENOMIC DNA]</scope>
    <source>
        <strain evidence="1 2">Ve08.2h10</strain>
    </source>
</reference>
<gene>
    <name evidence="1" type="ORF">PAXRUDRAFT_462213</name>
</gene>
<dbReference type="AlphaFoldDB" id="A0A0D0DP93"/>
<dbReference type="InParanoid" id="A0A0D0DP93"/>
<dbReference type="Proteomes" id="UP000054538">
    <property type="component" value="Unassembled WGS sequence"/>
</dbReference>
<proteinExistence type="predicted"/>
<sequence>MNAKRGNTNLAFWRCWYIMTYLYPAAELARRYIAVMTKLFLGTGLHELLSYTSGGFGVDNIRS</sequence>